<feature type="non-terminal residue" evidence="1">
    <location>
        <position position="1"/>
    </location>
</feature>
<accession>A0A0S3SJ18</accession>
<evidence type="ECO:0000313" key="1">
    <source>
        <dbReference type="EMBL" id="BAT92779.1"/>
    </source>
</evidence>
<protein>
    <submittedName>
        <fullName evidence="1">Uncharacterized protein</fullName>
    </submittedName>
</protein>
<dbReference type="Proteomes" id="UP000291084">
    <property type="component" value="Chromosome 7"/>
</dbReference>
<organism evidence="1 2">
    <name type="scientific">Vigna angularis var. angularis</name>
    <dbReference type="NCBI Taxonomy" id="157739"/>
    <lineage>
        <taxon>Eukaryota</taxon>
        <taxon>Viridiplantae</taxon>
        <taxon>Streptophyta</taxon>
        <taxon>Embryophyta</taxon>
        <taxon>Tracheophyta</taxon>
        <taxon>Spermatophyta</taxon>
        <taxon>Magnoliopsida</taxon>
        <taxon>eudicotyledons</taxon>
        <taxon>Gunneridae</taxon>
        <taxon>Pentapetalae</taxon>
        <taxon>rosids</taxon>
        <taxon>fabids</taxon>
        <taxon>Fabales</taxon>
        <taxon>Fabaceae</taxon>
        <taxon>Papilionoideae</taxon>
        <taxon>50 kb inversion clade</taxon>
        <taxon>NPAAA clade</taxon>
        <taxon>indigoferoid/millettioid clade</taxon>
        <taxon>Phaseoleae</taxon>
        <taxon>Vigna</taxon>
    </lineage>
</organism>
<proteinExistence type="predicted"/>
<dbReference type="AlphaFoldDB" id="A0A0S3SJ18"/>
<evidence type="ECO:0000313" key="2">
    <source>
        <dbReference type="Proteomes" id="UP000291084"/>
    </source>
</evidence>
<keyword evidence="2" id="KW-1185">Reference proteome</keyword>
<reference evidence="1 2" key="1">
    <citation type="journal article" date="2015" name="Sci. Rep.">
        <title>The power of single molecule real-time sequencing technology in the de novo assembly of a eukaryotic genome.</title>
        <authorList>
            <person name="Sakai H."/>
            <person name="Naito K."/>
            <person name="Ogiso-Tanaka E."/>
            <person name="Takahashi Y."/>
            <person name="Iseki K."/>
            <person name="Muto C."/>
            <person name="Satou K."/>
            <person name="Teruya K."/>
            <person name="Shiroma A."/>
            <person name="Shimoji M."/>
            <person name="Hirano T."/>
            <person name="Itoh T."/>
            <person name="Kaga A."/>
            <person name="Tomooka N."/>
        </authorList>
    </citation>
    <scope>NUCLEOTIDE SEQUENCE [LARGE SCALE GENOMIC DNA]</scope>
    <source>
        <strain evidence="2">cv. Shumari</strain>
    </source>
</reference>
<dbReference type="EMBL" id="AP015040">
    <property type="protein sequence ID" value="BAT92779.1"/>
    <property type="molecule type" value="Genomic_DNA"/>
</dbReference>
<sequence length="112" mass="12580">GIEKRNKQRLWVGSLWVFQFQAHPCFAFSSSSLSFDLSLQGISRHIILLGLVPGVLSCGHEAIGNLVSLRTVAILDAIFTGKILFLHMMLCKDEPFPGFCSNFYFWIENPGF</sequence>
<name>A0A0S3SJ18_PHAAN</name>
<gene>
    <name evidence="1" type="primary">Vigan.07G161600</name>
    <name evidence="1" type="ORF">VIGAN_07161600</name>
</gene>